<comment type="caution">
    <text evidence="12">The sequence shown here is derived from an EMBL/GenBank/DDBJ whole genome shotgun (WGS) entry which is preliminary data.</text>
</comment>
<evidence type="ECO:0000256" key="1">
    <source>
        <dbReference type="ARBA" id="ARBA00010531"/>
    </source>
</evidence>
<comment type="subunit">
    <text evidence="2 11">Part of the 50S ribosomal subunit.</text>
</comment>
<comment type="function">
    <text evidence="11">Binds directly to 23S rRNA. Probably involved in E site tRNA release.</text>
</comment>
<organism evidence="12 13">
    <name type="scientific">miscellaneous Crenarchaeota group-1 archaeon SG8-32-3</name>
    <dbReference type="NCBI Taxonomy" id="1685125"/>
    <lineage>
        <taxon>Archaea</taxon>
        <taxon>Candidatus Bathyarchaeota</taxon>
        <taxon>MCG-1</taxon>
    </lineage>
</organism>
<evidence type="ECO:0000256" key="8">
    <source>
        <dbReference type="ARBA" id="ARBA00022980"/>
    </source>
</evidence>
<evidence type="ECO:0000256" key="10">
    <source>
        <dbReference type="ARBA" id="ARBA00045545"/>
    </source>
</evidence>
<dbReference type="HAMAP" id="MF_01318_A">
    <property type="entry name" value="Ribosomal_uL1_A"/>
    <property type="match status" value="1"/>
</dbReference>
<dbReference type="GO" id="GO:0006412">
    <property type="term" value="P:translation"/>
    <property type="evidence" value="ECO:0007669"/>
    <property type="project" value="UniProtKB-UniRule"/>
</dbReference>
<dbReference type="GO" id="GO:0019843">
    <property type="term" value="F:rRNA binding"/>
    <property type="evidence" value="ECO:0007669"/>
    <property type="project" value="UniProtKB-UniRule"/>
</dbReference>
<name>A0A0M0BV43_9ARCH</name>
<accession>A0A0M0BV43</accession>
<dbReference type="Proteomes" id="UP000054016">
    <property type="component" value="Unassembled WGS sequence"/>
</dbReference>
<proteinExistence type="inferred from homology"/>
<evidence type="ECO:0000256" key="7">
    <source>
        <dbReference type="ARBA" id="ARBA00022884"/>
    </source>
</evidence>
<evidence type="ECO:0000313" key="13">
    <source>
        <dbReference type="Proteomes" id="UP000054016"/>
    </source>
</evidence>
<evidence type="ECO:0000256" key="5">
    <source>
        <dbReference type="ARBA" id="ARBA00022730"/>
    </source>
</evidence>
<gene>
    <name evidence="11" type="primary">rpl1</name>
    <name evidence="12" type="ORF">AC478_00155</name>
</gene>
<keyword evidence="7 11" id="KW-0694">RNA-binding</keyword>
<dbReference type="CDD" id="cd00403">
    <property type="entry name" value="Ribosomal_L1"/>
    <property type="match status" value="1"/>
</dbReference>
<evidence type="ECO:0000256" key="6">
    <source>
        <dbReference type="ARBA" id="ARBA00022845"/>
    </source>
</evidence>
<dbReference type="GO" id="GO:0003735">
    <property type="term" value="F:structural constituent of ribosome"/>
    <property type="evidence" value="ECO:0007669"/>
    <property type="project" value="InterPro"/>
</dbReference>
<comment type="function">
    <text evidence="10">Probably involved in E site tRNA release. Binds directly to 23S rRNA.</text>
</comment>
<dbReference type="Gene3D" id="3.40.50.790">
    <property type="match status" value="1"/>
</dbReference>
<keyword evidence="9 11" id="KW-0687">Ribonucleoprotein</keyword>
<dbReference type="InterPro" id="IPR023669">
    <property type="entry name" value="Ribosomal_uL1_arc"/>
</dbReference>
<dbReference type="NCBIfam" id="NF003244">
    <property type="entry name" value="PRK04203.1"/>
    <property type="match status" value="1"/>
</dbReference>
<dbReference type="AlphaFoldDB" id="A0A0M0BV43"/>
<sequence>MPLDKKTLLDAVKEAKAKSGEKKFIQSVELILDIKEIDMKSPEGKIQQVIELPHVTGKPNKILVVASGELALKARKAKVDKVMEKADLEGVTGKKKELRKLANNYDVFLSEAPLMPLVGRTFGPVLGPRGKLPVPVPPNADITGLIMKYRKTVVVRMRNQPIIQCSVGTVDMSEKDLVDNIQAVLRVLEGKLKRGFKNIKFAFIKTSMGKPVKIKP</sequence>
<dbReference type="EMBL" id="LFWV01000001">
    <property type="protein sequence ID" value="KON32473.1"/>
    <property type="molecule type" value="Genomic_DNA"/>
</dbReference>
<dbReference type="FunFam" id="3.40.50.790:FF:000005">
    <property type="entry name" value="50S ribosomal protein L1"/>
    <property type="match status" value="1"/>
</dbReference>
<evidence type="ECO:0000256" key="2">
    <source>
        <dbReference type="ARBA" id="ARBA00011838"/>
    </source>
</evidence>
<dbReference type="PANTHER" id="PTHR36427">
    <property type="entry name" value="54S RIBOSOMAL PROTEIN L1, MITOCHONDRIAL"/>
    <property type="match status" value="1"/>
</dbReference>
<reference evidence="13" key="1">
    <citation type="submission" date="2015-06" db="EMBL/GenBank/DDBJ databases">
        <title>New insights into the roles of widespread benthic archaea in carbon and nitrogen cycling.</title>
        <authorList>
            <person name="Lazar C.S."/>
            <person name="Baker B.J."/>
            <person name="Seitz K.W."/>
            <person name="Hyde A.S."/>
            <person name="Dick G.J."/>
            <person name="Hinrichs K.-U."/>
            <person name="Teske A.P."/>
        </authorList>
    </citation>
    <scope>NUCLEOTIDE SEQUENCE [LARGE SCALE GENOMIC DNA]</scope>
</reference>
<dbReference type="PIRSF" id="PIRSF002155">
    <property type="entry name" value="Ribosomal_L1"/>
    <property type="match status" value="1"/>
</dbReference>
<evidence type="ECO:0000256" key="9">
    <source>
        <dbReference type="ARBA" id="ARBA00023274"/>
    </source>
</evidence>
<dbReference type="GO" id="GO:0006417">
    <property type="term" value="P:regulation of translation"/>
    <property type="evidence" value="ECO:0007669"/>
    <property type="project" value="UniProtKB-KW"/>
</dbReference>
<comment type="function">
    <text evidence="11">Protein L1 is also a translational repressor protein, it controls the translation of its operon by binding to its mRNA.</text>
</comment>
<dbReference type="InterPro" id="IPR028364">
    <property type="entry name" value="Ribosomal_uL1/biogenesis"/>
</dbReference>
<dbReference type="Pfam" id="PF00687">
    <property type="entry name" value="Ribosomal_L1"/>
    <property type="match status" value="1"/>
</dbReference>
<evidence type="ECO:0000256" key="3">
    <source>
        <dbReference type="ARBA" id="ARBA00022491"/>
    </source>
</evidence>
<dbReference type="Gene3D" id="3.30.190.20">
    <property type="match status" value="1"/>
</dbReference>
<keyword evidence="5 11" id="KW-0699">rRNA-binding</keyword>
<keyword evidence="6 11" id="KW-0810">Translation regulation</keyword>
<dbReference type="PANTHER" id="PTHR36427:SF3">
    <property type="entry name" value="LARGE RIBOSOMAL SUBUNIT PROTEIN UL1M"/>
    <property type="match status" value="1"/>
</dbReference>
<evidence type="ECO:0000313" key="12">
    <source>
        <dbReference type="EMBL" id="KON32473.1"/>
    </source>
</evidence>
<protein>
    <recommendedName>
        <fullName evidence="11">Large ribosomal subunit protein uL1</fullName>
    </recommendedName>
</protein>
<keyword evidence="3 11" id="KW-0678">Repressor</keyword>
<dbReference type="GO" id="GO:0000049">
    <property type="term" value="F:tRNA binding"/>
    <property type="evidence" value="ECO:0007669"/>
    <property type="project" value="UniProtKB-KW"/>
</dbReference>
<dbReference type="SUPFAM" id="SSF56808">
    <property type="entry name" value="Ribosomal protein L1"/>
    <property type="match status" value="1"/>
</dbReference>
<dbReference type="InterPro" id="IPR016095">
    <property type="entry name" value="Ribosomal_uL1_3-a/b-sand"/>
</dbReference>
<dbReference type="InterPro" id="IPR023674">
    <property type="entry name" value="Ribosomal_uL1-like"/>
</dbReference>
<evidence type="ECO:0000256" key="11">
    <source>
        <dbReference type="HAMAP-Rule" id="MF_01318"/>
    </source>
</evidence>
<keyword evidence="8 11" id="KW-0689">Ribosomal protein</keyword>
<evidence type="ECO:0000256" key="4">
    <source>
        <dbReference type="ARBA" id="ARBA00022555"/>
    </source>
</evidence>
<dbReference type="InterPro" id="IPR002143">
    <property type="entry name" value="Ribosomal_uL1"/>
</dbReference>
<dbReference type="GO" id="GO:0015934">
    <property type="term" value="C:large ribosomal subunit"/>
    <property type="evidence" value="ECO:0007669"/>
    <property type="project" value="InterPro"/>
</dbReference>
<comment type="similarity">
    <text evidence="1 11">Belongs to the universal ribosomal protein uL1 family.</text>
</comment>
<keyword evidence="4 11" id="KW-0820">tRNA-binding</keyword>